<dbReference type="SUPFAM" id="SSF48264">
    <property type="entry name" value="Cytochrome P450"/>
    <property type="match status" value="1"/>
</dbReference>
<dbReference type="EMBL" id="NKCL01000021">
    <property type="protein sequence ID" value="RSL88682.1"/>
    <property type="molecule type" value="Genomic_DNA"/>
</dbReference>
<dbReference type="InterPro" id="IPR017972">
    <property type="entry name" value="Cyt_P450_CS"/>
</dbReference>
<accession>A0A428SFW8</accession>
<evidence type="ECO:0000256" key="4">
    <source>
        <dbReference type="ARBA" id="ARBA00022723"/>
    </source>
</evidence>
<dbReference type="Gene3D" id="1.10.630.10">
    <property type="entry name" value="Cytochrome P450"/>
    <property type="match status" value="1"/>
</dbReference>
<keyword evidence="3 6" id="KW-0349">Heme</keyword>
<dbReference type="InterPro" id="IPR050121">
    <property type="entry name" value="Cytochrome_P450_monoxygenase"/>
</dbReference>
<dbReference type="Proteomes" id="UP000287972">
    <property type="component" value="Unassembled WGS sequence"/>
</dbReference>
<dbReference type="PANTHER" id="PTHR24305:SF232">
    <property type="entry name" value="P450, PUTATIVE (EUROFUNG)-RELATED"/>
    <property type="match status" value="1"/>
</dbReference>
<dbReference type="PANTHER" id="PTHR24305">
    <property type="entry name" value="CYTOCHROME P450"/>
    <property type="match status" value="1"/>
</dbReference>
<evidence type="ECO:0000256" key="7">
    <source>
        <dbReference type="RuleBase" id="RU000461"/>
    </source>
</evidence>
<keyword evidence="4 6" id="KW-0479">Metal-binding</keyword>
<dbReference type="GO" id="GO:0004497">
    <property type="term" value="F:monooxygenase activity"/>
    <property type="evidence" value="ECO:0007669"/>
    <property type="project" value="UniProtKB-KW"/>
</dbReference>
<keyword evidence="10" id="KW-1185">Reference proteome</keyword>
<keyword evidence="8" id="KW-1133">Transmembrane helix</keyword>
<protein>
    <recommendedName>
        <fullName evidence="11">Cytochrome P450 monooxygenase TRI13</fullName>
    </recommendedName>
</protein>
<keyword evidence="5 6" id="KW-0408">Iron</keyword>
<comment type="cofactor">
    <cofactor evidence="1 6">
        <name>heme</name>
        <dbReference type="ChEBI" id="CHEBI:30413"/>
    </cofactor>
</comment>
<dbReference type="PROSITE" id="PS00086">
    <property type="entry name" value="CYTOCHROME_P450"/>
    <property type="match status" value="1"/>
</dbReference>
<comment type="similarity">
    <text evidence="2 7">Belongs to the cytochrome P450 family.</text>
</comment>
<feature type="binding site" description="axial binding residue" evidence="6">
    <location>
        <position position="528"/>
    </location>
    <ligand>
        <name>heme</name>
        <dbReference type="ChEBI" id="CHEBI:30413"/>
    </ligand>
    <ligandPart>
        <name>Fe</name>
        <dbReference type="ChEBI" id="CHEBI:18248"/>
    </ligandPart>
</feature>
<dbReference type="GO" id="GO:0016705">
    <property type="term" value="F:oxidoreductase activity, acting on paired donors, with incorporation or reduction of molecular oxygen"/>
    <property type="evidence" value="ECO:0007669"/>
    <property type="project" value="InterPro"/>
</dbReference>
<dbReference type="InterPro" id="IPR002401">
    <property type="entry name" value="Cyt_P450_E_grp-I"/>
</dbReference>
<dbReference type="CDD" id="cd20622">
    <property type="entry name" value="CYP_TRI13-like"/>
    <property type="match status" value="1"/>
</dbReference>
<evidence type="ECO:0008006" key="11">
    <source>
        <dbReference type="Google" id="ProtNLM"/>
    </source>
</evidence>
<evidence type="ECO:0000313" key="10">
    <source>
        <dbReference type="Proteomes" id="UP000287972"/>
    </source>
</evidence>
<name>A0A428SFW8_9HYPO</name>
<dbReference type="Pfam" id="PF00067">
    <property type="entry name" value="p450"/>
    <property type="match status" value="2"/>
</dbReference>
<dbReference type="PRINTS" id="PR00463">
    <property type="entry name" value="EP450I"/>
</dbReference>
<dbReference type="AlphaFoldDB" id="A0A428SFW8"/>
<dbReference type="GO" id="GO:0020037">
    <property type="term" value="F:heme binding"/>
    <property type="evidence" value="ECO:0007669"/>
    <property type="project" value="InterPro"/>
</dbReference>
<evidence type="ECO:0000256" key="6">
    <source>
        <dbReference type="PIRSR" id="PIRSR602401-1"/>
    </source>
</evidence>
<evidence type="ECO:0000256" key="5">
    <source>
        <dbReference type="ARBA" id="ARBA00023004"/>
    </source>
</evidence>
<evidence type="ECO:0000256" key="2">
    <source>
        <dbReference type="ARBA" id="ARBA00010617"/>
    </source>
</evidence>
<gene>
    <name evidence="9" type="ORF">CEP51_001614</name>
</gene>
<evidence type="ECO:0000256" key="3">
    <source>
        <dbReference type="ARBA" id="ARBA00022617"/>
    </source>
</evidence>
<dbReference type="PRINTS" id="PR00385">
    <property type="entry name" value="P450"/>
</dbReference>
<dbReference type="GO" id="GO:0005506">
    <property type="term" value="F:iron ion binding"/>
    <property type="evidence" value="ECO:0007669"/>
    <property type="project" value="InterPro"/>
</dbReference>
<reference evidence="9 10" key="1">
    <citation type="submission" date="2017-06" db="EMBL/GenBank/DDBJ databases">
        <title>Comparative genomic analysis of Ambrosia Fusariam Clade fungi.</title>
        <authorList>
            <person name="Stajich J.E."/>
            <person name="Carrillo J."/>
            <person name="Kijimoto T."/>
            <person name="Eskalen A."/>
            <person name="O'Donnell K."/>
            <person name="Kasson M."/>
        </authorList>
    </citation>
    <scope>NUCLEOTIDE SEQUENCE [LARGE SCALE GENOMIC DNA]</scope>
    <source>
        <strain evidence="9 10">NRRL62606</strain>
    </source>
</reference>
<comment type="caution">
    <text evidence="9">The sequence shown here is derived from an EMBL/GenBank/DDBJ whole genome shotgun (WGS) entry which is preliminary data.</text>
</comment>
<dbReference type="InterPro" id="IPR001128">
    <property type="entry name" value="Cyt_P450"/>
</dbReference>
<evidence type="ECO:0000313" key="9">
    <source>
        <dbReference type="EMBL" id="RSL88682.1"/>
    </source>
</evidence>
<keyword evidence="8" id="KW-0472">Membrane</keyword>
<proteinExistence type="inferred from homology"/>
<evidence type="ECO:0000256" key="1">
    <source>
        <dbReference type="ARBA" id="ARBA00001971"/>
    </source>
</evidence>
<feature type="transmembrane region" description="Helical" evidence="8">
    <location>
        <begin position="12"/>
        <end position="32"/>
    </location>
</feature>
<evidence type="ECO:0000256" key="8">
    <source>
        <dbReference type="SAM" id="Phobius"/>
    </source>
</evidence>
<keyword evidence="8" id="KW-0812">Transmembrane</keyword>
<keyword evidence="7" id="KW-0503">Monooxygenase</keyword>
<keyword evidence="7" id="KW-0560">Oxidoreductase</keyword>
<organism evidence="9 10">
    <name type="scientific">Fusarium floridanum</name>
    <dbReference type="NCBI Taxonomy" id="1325733"/>
    <lineage>
        <taxon>Eukaryota</taxon>
        <taxon>Fungi</taxon>
        <taxon>Dikarya</taxon>
        <taxon>Ascomycota</taxon>
        <taxon>Pezizomycotina</taxon>
        <taxon>Sordariomycetes</taxon>
        <taxon>Hypocreomycetidae</taxon>
        <taxon>Hypocreales</taxon>
        <taxon>Nectriaceae</taxon>
        <taxon>Fusarium</taxon>
        <taxon>Fusarium solani species complex</taxon>
    </lineage>
</organism>
<sequence length="587" mass="66265">MLQDTIDLLYRAPPGLGLAVGAVFIGIFLALLRLARPKPIPGIPYNVEAAKSLFGDIPEFRTAPDRREWWASQVIKHQSPMIQVFLRPFSRPLVFVADHWEATDIMTRRMKEFDRSDETVNTFGGVAPAHHINMRSSNPQFKRNKELIRDLMSVNFLQDVSAPEIYQKFALLIDLWTSKLRLAKGRPFNACEDIHNAALDIVMAASFGLEPEQSQIAKQTRELEVSESSKTGGQDDAFEFKHVPLDEELQCFTTLGDSILVAVRSPLPLLSHFLYRNLSPMMRRAAAGRDKLRNREIAKSIERMKAGHPERCAMDNMLAREDAIAAKEGRKPNYYSEVILCELLGYLVGGHDTTSSVLRWACKYLTDDQRVQSLLRKSIYEAYPEAAAQNRLPTVTEITKNQHVAYLDAVIEESVRHARVAPVTFRQAMVDTQVLGVHIPKGTTVGMLASGPGMLTPMTSGIEVDYSKRSINSKAHMKKVAAFDNSNITEFYPERWLKTQKTESGKEETVFDPNSGPAQGFGLGPRGCFGRKLAYIELRIFFTMILWEFKMNPIKQELRRQDESVTLTRSPKYVYVSLEKAGPRQAV</sequence>
<dbReference type="InterPro" id="IPR036396">
    <property type="entry name" value="Cyt_P450_sf"/>
</dbReference>